<evidence type="ECO:0000256" key="6">
    <source>
        <dbReference type="ARBA" id="ARBA00022490"/>
    </source>
</evidence>
<comment type="catalytic activity">
    <reaction evidence="16">
        <text>(3Z)-decenoyl-[ACP] + malonyl-[ACP] + H(+) = 3-oxo-(5Z)-dodecenoyl-[ACP] + holo-[ACP] + CO2</text>
        <dbReference type="Rhea" id="RHEA:54940"/>
        <dbReference type="Rhea" id="RHEA-COMP:9623"/>
        <dbReference type="Rhea" id="RHEA-COMP:9685"/>
        <dbReference type="Rhea" id="RHEA-COMP:9927"/>
        <dbReference type="Rhea" id="RHEA-COMP:14042"/>
        <dbReference type="ChEBI" id="CHEBI:15378"/>
        <dbReference type="ChEBI" id="CHEBI:16526"/>
        <dbReference type="ChEBI" id="CHEBI:64479"/>
        <dbReference type="ChEBI" id="CHEBI:78449"/>
        <dbReference type="ChEBI" id="CHEBI:78798"/>
        <dbReference type="ChEBI" id="CHEBI:138410"/>
    </reaction>
    <physiologicalReaction direction="left-to-right" evidence="16">
        <dbReference type="Rhea" id="RHEA:54941"/>
    </physiologicalReaction>
</comment>
<dbReference type="InterPro" id="IPR020841">
    <property type="entry name" value="PKS_Beta-ketoAc_synthase_dom"/>
</dbReference>
<evidence type="ECO:0000256" key="13">
    <source>
        <dbReference type="ARBA" id="ARBA00039450"/>
    </source>
</evidence>
<keyword evidence="10" id="KW-0443">Lipid metabolism</keyword>
<dbReference type="Proteomes" id="UP000028702">
    <property type="component" value="Unassembled WGS sequence"/>
</dbReference>
<dbReference type="NCBIfam" id="NF005589">
    <property type="entry name" value="PRK07314.1"/>
    <property type="match status" value="1"/>
</dbReference>
<evidence type="ECO:0000256" key="18">
    <source>
        <dbReference type="RuleBase" id="RU003694"/>
    </source>
</evidence>
<evidence type="ECO:0000256" key="10">
    <source>
        <dbReference type="ARBA" id="ARBA00023098"/>
    </source>
</evidence>
<dbReference type="GO" id="GO:0005829">
    <property type="term" value="C:cytosol"/>
    <property type="evidence" value="ECO:0007669"/>
    <property type="project" value="TreeGrafter"/>
</dbReference>
<keyword evidence="9" id="KW-0276">Fatty acid metabolism</keyword>
<comment type="catalytic activity">
    <reaction evidence="17">
        <text>a fatty acyl-[ACP] + malonyl-[ACP] + H(+) = a 3-oxoacyl-[ACP] + holo-[ACP] + CO2</text>
        <dbReference type="Rhea" id="RHEA:22836"/>
        <dbReference type="Rhea" id="RHEA-COMP:9623"/>
        <dbReference type="Rhea" id="RHEA-COMP:9685"/>
        <dbReference type="Rhea" id="RHEA-COMP:9916"/>
        <dbReference type="Rhea" id="RHEA-COMP:14125"/>
        <dbReference type="ChEBI" id="CHEBI:15378"/>
        <dbReference type="ChEBI" id="CHEBI:16526"/>
        <dbReference type="ChEBI" id="CHEBI:64479"/>
        <dbReference type="ChEBI" id="CHEBI:78449"/>
        <dbReference type="ChEBI" id="CHEBI:78776"/>
        <dbReference type="ChEBI" id="CHEBI:138651"/>
        <dbReference type="EC" id="2.3.1.41"/>
    </reaction>
    <physiologicalReaction direction="left-to-right" evidence="17">
        <dbReference type="Rhea" id="RHEA:22837"/>
    </physiologicalReaction>
</comment>
<comment type="subunit">
    <text evidence="4">Homodimer.</text>
</comment>
<dbReference type="EC" id="2.3.1.41" evidence="5"/>
<comment type="caution">
    <text evidence="20">The sequence shown here is derived from an EMBL/GenBank/DDBJ whole genome shotgun (WGS) entry which is preliminary data.</text>
</comment>
<dbReference type="PANTHER" id="PTHR11712">
    <property type="entry name" value="POLYKETIDE SYNTHASE-RELATED"/>
    <property type="match status" value="1"/>
</dbReference>
<dbReference type="FunFam" id="3.40.47.10:FF:000006">
    <property type="entry name" value="3-oxoacyl-[acyl-carrier-protein] synthase I"/>
    <property type="match status" value="1"/>
</dbReference>
<dbReference type="EMBL" id="BBIO01000001">
    <property type="protein sequence ID" value="GAK43823.1"/>
    <property type="molecule type" value="Genomic_DNA"/>
</dbReference>
<dbReference type="PANTHER" id="PTHR11712:SF306">
    <property type="entry name" value="3-OXOACYL-[ACYL-CARRIER-PROTEIN] SYNTHASE 1"/>
    <property type="match status" value="1"/>
</dbReference>
<dbReference type="InterPro" id="IPR018201">
    <property type="entry name" value="Ketoacyl_synth_AS"/>
</dbReference>
<name>A0A081B705_9HYPH</name>
<reference evidence="20 21" key="1">
    <citation type="submission" date="2014-07" db="EMBL/GenBank/DDBJ databases">
        <title>Tepidicaulis marinum gen. nov., sp. nov., a novel marine bacterium denitrifying nitrate to nitrous oxide strictly under microaerobic conditions.</title>
        <authorList>
            <person name="Takeuchi M."/>
            <person name="Yamagishi T."/>
            <person name="Kamagata Y."/>
            <person name="Oshima K."/>
            <person name="Hattori M."/>
            <person name="Katayama T."/>
            <person name="Hanada S."/>
            <person name="Tamaki H."/>
            <person name="Marumo K."/>
            <person name="Maeda H."/>
            <person name="Nedachi M."/>
            <person name="Iwasaki W."/>
            <person name="Suwa Y."/>
            <person name="Sakata S."/>
        </authorList>
    </citation>
    <scope>NUCLEOTIDE SEQUENCE [LARGE SCALE GENOMIC DNA]</scope>
    <source>
        <strain evidence="20 21">MA2</strain>
    </source>
</reference>
<dbReference type="eggNOG" id="COG0304">
    <property type="taxonomic scope" value="Bacteria"/>
</dbReference>
<feature type="domain" description="Ketosynthase family 3 (KS3)" evidence="19">
    <location>
        <begin position="1"/>
        <end position="402"/>
    </location>
</feature>
<accession>A0A081B705</accession>
<dbReference type="PROSITE" id="PS52004">
    <property type="entry name" value="KS3_2"/>
    <property type="match status" value="1"/>
</dbReference>
<dbReference type="Pfam" id="PF02801">
    <property type="entry name" value="Ketoacyl-synt_C"/>
    <property type="match status" value="1"/>
</dbReference>
<gene>
    <name evidence="20" type="ORF">M2A_0322</name>
</gene>
<evidence type="ECO:0000256" key="11">
    <source>
        <dbReference type="ARBA" id="ARBA00023160"/>
    </source>
</evidence>
<evidence type="ECO:0000256" key="9">
    <source>
        <dbReference type="ARBA" id="ARBA00022832"/>
    </source>
</evidence>
<evidence type="ECO:0000256" key="17">
    <source>
        <dbReference type="ARBA" id="ARBA00048506"/>
    </source>
</evidence>
<dbReference type="GO" id="GO:0004315">
    <property type="term" value="F:3-oxoacyl-[acyl-carrier-protein] synthase activity"/>
    <property type="evidence" value="ECO:0007669"/>
    <property type="project" value="UniProtKB-EC"/>
</dbReference>
<dbReference type="AlphaFoldDB" id="A0A081B705"/>
<evidence type="ECO:0000256" key="7">
    <source>
        <dbReference type="ARBA" id="ARBA00022516"/>
    </source>
</evidence>
<evidence type="ECO:0000259" key="19">
    <source>
        <dbReference type="PROSITE" id="PS52004"/>
    </source>
</evidence>
<dbReference type="InterPro" id="IPR014031">
    <property type="entry name" value="Ketoacyl_synth_C"/>
</dbReference>
<evidence type="ECO:0000256" key="14">
    <source>
        <dbReference type="ARBA" id="ARBA00041620"/>
    </source>
</evidence>
<evidence type="ECO:0000313" key="21">
    <source>
        <dbReference type="Proteomes" id="UP000028702"/>
    </source>
</evidence>
<comment type="similarity">
    <text evidence="3 18">Belongs to the thiolase-like superfamily. Beta-ketoacyl-ACP synthases family.</text>
</comment>
<proteinExistence type="inferred from homology"/>
<dbReference type="InterPro" id="IPR014030">
    <property type="entry name" value="Ketoacyl_synth_N"/>
</dbReference>
<evidence type="ECO:0000256" key="12">
    <source>
        <dbReference type="ARBA" id="ARBA00023315"/>
    </source>
</evidence>
<evidence type="ECO:0000256" key="5">
    <source>
        <dbReference type="ARBA" id="ARBA00013191"/>
    </source>
</evidence>
<evidence type="ECO:0000313" key="20">
    <source>
        <dbReference type="EMBL" id="GAK43823.1"/>
    </source>
</evidence>
<dbReference type="InterPro" id="IPR016039">
    <property type="entry name" value="Thiolase-like"/>
</dbReference>
<dbReference type="PROSITE" id="PS00606">
    <property type="entry name" value="KS3_1"/>
    <property type="match status" value="1"/>
</dbReference>
<evidence type="ECO:0000256" key="1">
    <source>
        <dbReference type="ARBA" id="ARBA00004496"/>
    </source>
</evidence>
<dbReference type="Pfam" id="PF00109">
    <property type="entry name" value="ketoacyl-synt"/>
    <property type="match status" value="1"/>
</dbReference>
<keyword evidence="21" id="KW-1185">Reference proteome</keyword>
<keyword evidence="7" id="KW-0444">Lipid biosynthesis</keyword>
<keyword evidence="12" id="KW-0012">Acyltransferase</keyword>
<comment type="subcellular location">
    <subcellularLocation>
        <location evidence="1">Cytoplasm</location>
    </subcellularLocation>
</comment>
<evidence type="ECO:0000256" key="15">
    <source>
        <dbReference type="ARBA" id="ARBA00042143"/>
    </source>
</evidence>
<protein>
    <recommendedName>
        <fullName evidence="13">3-oxoacyl-[acyl-carrier-protein] synthase 1</fullName>
        <ecNumber evidence="5">2.3.1.41</ecNumber>
    </recommendedName>
    <alternativeName>
        <fullName evidence="14">3-oxoacyl-[acyl-carrier-protein] synthase I</fullName>
    </alternativeName>
    <alternativeName>
        <fullName evidence="15">Beta-ketoacyl-ACP synthase I</fullName>
    </alternativeName>
</protein>
<dbReference type="NCBIfam" id="NF005935">
    <property type="entry name" value="PRK07967.1"/>
    <property type="match status" value="1"/>
</dbReference>
<organism evidence="20 21">
    <name type="scientific">Tepidicaulis marinus</name>
    <dbReference type="NCBI Taxonomy" id="1333998"/>
    <lineage>
        <taxon>Bacteria</taxon>
        <taxon>Pseudomonadati</taxon>
        <taxon>Pseudomonadota</taxon>
        <taxon>Alphaproteobacteria</taxon>
        <taxon>Hyphomicrobiales</taxon>
        <taxon>Parvibaculaceae</taxon>
        <taxon>Tepidicaulis</taxon>
    </lineage>
</organism>
<dbReference type="InterPro" id="IPR000794">
    <property type="entry name" value="Beta-ketoacyl_synthase"/>
</dbReference>
<dbReference type="SUPFAM" id="SSF53901">
    <property type="entry name" value="Thiolase-like"/>
    <property type="match status" value="2"/>
</dbReference>
<dbReference type="Gene3D" id="3.40.47.10">
    <property type="match status" value="2"/>
</dbReference>
<keyword evidence="8 18" id="KW-0808">Transferase</keyword>
<evidence type="ECO:0000256" key="8">
    <source>
        <dbReference type="ARBA" id="ARBA00022679"/>
    </source>
</evidence>
<dbReference type="SMART" id="SM00825">
    <property type="entry name" value="PKS_KS"/>
    <property type="match status" value="1"/>
</dbReference>
<keyword evidence="6" id="KW-0963">Cytoplasm</keyword>
<dbReference type="CDD" id="cd00834">
    <property type="entry name" value="KAS_I_II"/>
    <property type="match status" value="1"/>
</dbReference>
<dbReference type="GO" id="GO:0006633">
    <property type="term" value="P:fatty acid biosynthetic process"/>
    <property type="evidence" value="ECO:0007669"/>
    <property type="project" value="UniProtKB-KW"/>
</dbReference>
<evidence type="ECO:0000256" key="2">
    <source>
        <dbReference type="ARBA" id="ARBA00005194"/>
    </source>
</evidence>
<evidence type="ECO:0000256" key="16">
    <source>
        <dbReference type="ARBA" id="ARBA00048121"/>
    </source>
</evidence>
<sequence length="405" mass="42782">MRRVVITGMGVVSSLGNNTQEVLASLRDARSGIVHAEDYTKYGFRSQVHGSLKLDLEEVLDRKTRRFMGDGAAYTYIAMEQAIRDAGLEAHEISNERTGMVLGSGGASTKAIVAAADITREKGPRKIGPTSVPKAMSSTVSANLSTLFKIKGPSYSISSACTTSTHCIGNAAEQIQWGKQDMMFAGGGEELDWTLSCLFDAMGAMSSKYNDTPAKASRAYDVSRDGFVISGGGGVLVLEELEHAKARGAKIYAEIVGYGATSDGADMVAPSGEGAVRAMKLALETVKDPIDYINPHATSTPVGDIPEIEAIKTVFGDKMPPISATKSLSGHAQGAAGVHEAIYSLLMMENGFICESANIEELDPAVASANIVRERQDNAKINCVMSNSFGFGGTNGCLVMKKLDA</sequence>
<evidence type="ECO:0000256" key="3">
    <source>
        <dbReference type="ARBA" id="ARBA00008467"/>
    </source>
</evidence>
<comment type="pathway">
    <text evidence="2">Lipid metabolism; fatty acid biosynthesis.</text>
</comment>
<keyword evidence="11" id="KW-0275">Fatty acid biosynthesis</keyword>
<dbReference type="RefSeq" id="WP_045442033.1">
    <property type="nucleotide sequence ID" value="NZ_BBIO01000001.1"/>
</dbReference>
<evidence type="ECO:0000256" key="4">
    <source>
        <dbReference type="ARBA" id="ARBA00011738"/>
    </source>
</evidence>
<dbReference type="STRING" id="1333998.M2A_0322"/>